<comment type="similarity">
    <text evidence="2">Belongs to the DNA2/NAM7 helicase family. SDE3 subfamily.</text>
</comment>
<dbReference type="Pfam" id="PF13087">
    <property type="entry name" value="AAA_12"/>
    <property type="match status" value="1"/>
</dbReference>
<proteinExistence type="inferred from homology"/>
<keyword evidence="8" id="KW-0067">ATP-binding</keyword>
<reference evidence="16" key="3">
    <citation type="submission" date="2020-05" db="UniProtKB">
        <authorList>
            <consortium name="EnsemblMetazoa"/>
        </authorList>
    </citation>
    <scope>IDENTIFICATION</scope>
    <source>
        <strain evidence="16">Jacobina</strain>
    </source>
</reference>
<evidence type="ECO:0000259" key="14">
    <source>
        <dbReference type="Pfam" id="PF21635"/>
    </source>
</evidence>
<keyword evidence="6" id="KW-0378">Hydrolase</keyword>
<comment type="catalytic activity">
    <reaction evidence="10">
        <text>ATP + H2O = ADP + phosphate + H(+)</text>
        <dbReference type="Rhea" id="RHEA:13065"/>
        <dbReference type="ChEBI" id="CHEBI:15377"/>
        <dbReference type="ChEBI" id="CHEBI:15378"/>
        <dbReference type="ChEBI" id="CHEBI:30616"/>
        <dbReference type="ChEBI" id="CHEBI:43474"/>
        <dbReference type="ChEBI" id="CHEBI:456216"/>
        <dbReference type="EC" id="3.6.4.13"/>
    </reaction>
</comment>
<dbReference type="VEuPathDB" id="VectorBase:LLOJ004536"/>
<dbReference type="GO" id="GO:0003724">
    <property type="term" value="F:RNA helicase activity"/>
    <property type="evidence" value="ECO:0007669"/>
    <property type="project" value="UniProtKB-EC"/>
</dbReference>
<evidence type="ECO:0000256" key="8">
    <source>
        <dbReference type="ARBA" id="ARBA00022840"/>
    </source>
</evidence>
<name>A0A1B0GII5_LUTLO</name>
<evidence type="ECO:0000256" key="7">
    <source>
        <dbReference type="ARBA" id="ARBA00022806"/>
    </source>
</evidence>
<dbReference type="AlphaFoldDB" id="A0A1B0GII5"/>
<evidence type="ECO:0000256" key="6">
    <source>
        <dbReference type="ARBA" id="ARBA00022801"/>
    </source>
</evidence>
<sequence>MNTLEMVLDLAFSHYLRTRPEYAQKKLEEALKKLEGPDDDDAERREEEEREKRYREELKRSGECVKKQGWVTKLLPSYGVIDNNFRFEIDLIKEFTNFAEGCRVSYLAYKQPDGIVKVVKIDSVLQEAWERGNFNEQKIFEQNLEEFYGTHLRKINGTVESLVESHGSTMVNIETEVERNVTINISTVEIQFRPMAGDTIILTCKMQTDDQFFDYRGAILNCVSITPVRSIVDIGTVSRVDPSGGGRINKNISFSRDALEPDYVPQMGDVVTYDAIENIKEETNWRCLKLVLTKRPELLQSDDKPPEQQQPVPKDERGIVVDDIQQIFLEDVEQKAELDIRIRNTSARSHKLFRLIIPVAKKFSQLELLSPTVDTSFVLEPGQGQTYKFLVKGRFYGLSSEKLVWKFAGGLHVERQVEIQVGTDDKEVQHRPQRPSRYNNGYVREFGRTDADVVRGGALRKTTGIMPKVIGQYLVPDNIKELVLGASNRIDAEDGVLRAYPVLKNPLEPRTYSRFFHNLLFLEELQMWVDFRVYDRTEVFFKRPEKDYLSLDIDNVAETRPSLILGDIIRATNPWNTRQVFEGHVHKIQQNRVLVKFDKSFQYNYRGELYNVQFHYTRGQIRKLHHAVEKVLEQLGEEVIFPVKITPKTPQVDVVLNDERMIDQKTGQELKWFNEKLNESQKRAIKNILRGEARPMPYVIFGPPGTGKTYTVLEAILQIVQNIPHARVLVSASSNSACNLITERLIGCKALLPGTFIRVVGLSAIDRQSIPEHLHAYCALCDISIDGTTSNEVKETETGLKMYCNSKYLAEHKVIIGTCATLGSFMSLNLKSNHFTHVILDEAGQCNEPETIIPMSLLNMEMGQIILAGDPRQLGPQVTSPIAKNHGLCVSFLDRILERFPYEKNYERHKYGFDERLVTQLIYNYRSLPSVLKLYSDLFYDGKLIPTIAEEGTPEIAFLQKFRPILSDEADPNHGVFFFSIAGENRQDPDSPSWYNPFEARNINSLLKKLYSMGIEHSDIGIITPYQAQVKRIRLFLYQIDPEKCPKVGSVEEFQGQERNIIILSTVRSSKNFLAHDFKYSMGFVQNNKRLNVAISRAKSLLIIFGNAFLLANDPNWCKLIRYCAERNAFTGPLPPQVVLPEVSEE</sequence>
<feature type="domain" description="DNA2/NAM7 helicase helicase" evidence="11">
    <location>
        <begin position="676"/>
        <end position="773"/>
    </location>
</feature>
<keyword evidence="5" id="KW-0547">Nucleotide-binding</keyword>
<dbReference type="Pfam" id="PF21635">
    <property type="entry name" value="Mov-10_helical"/>
    <property type="match status" value="1"/>
</dbReference>
<feature type="domain" description="DNA2/NAM7 helicase-like C-terminal" evidence="12">
    <location>
        <begin position="915"/>
        <end position="1108"/>
    </location>
</feature>
<dbReference type="GeneID" id="129793477"/>
<dbReference type="VEuPathDB" id="VectorBase:LLONM1_000626"/>
<dbReference type="CTD" id="38427"/>
<keyword evidence="7 15" id="KW-0347">Helicase</keyword>
<evidence type="ECO:0000256" key="2">
    <source>
        <dbReference type="ARBA" id="ARBA00005601"/>
    </source>
</evidence>
<reference evidence="17" key="1">
    <citation type="submission" date="2012-05" db="EMBL/GenBank/DDBJ databases">
        <title>Whole Genome Assembly of Lutzomyia longipalpis.</title>
        <authorList>
            <person name="Richards S."/>
            <person name="Qu C."/>
            <person name="Dillon R."/>
            <person name="Worley K."/>
            <person name="Scherer S."/>
            <person name="Batterton M."/>
            <person name="Taylor A."/>
            <person name="Hawes A."/>
            <person name="Hernandez B."/>
            <person name="Kovar C."/>
            <person name="Mandapat C."/>
            <person name="Pham C."/>
            <person name="Qu C."/>
            <person name="Jing C."/>
            <person name="Bess C."/>
            <person name="Bandaranaike D."/>
            <person name="Ngo D."/>
            <person name="Ongeri F."/>
            <person name="Arias F."/>
            <person name="Lara F."/>
            <person name="Weissenberger G."/>
            <person name="Kamau G."/>
            <person name="Han H."/>
            <person name="Shen H."/>
            <person name="Dinh H."/>
            <person name="Khalil I."/>
            <person name="Jones J."/>
            <person name="Shafer J."/>
            <person name="Jayaseelan J."/>
            <person name="Quiroz J."/>
            <person name="Blankenburg K."/>
            <person name="Nguyen L."/>
            <person name="Jackson L."/>
            <person name="Francisco L."/>
            <person name="Tang L.-Y."/>
            <person name="Pu L.-L."/>
            <person name="Perales L."/>
            <person name="Lorensuhewa L."/>
            <person name="Munidasa M."/>
            <person name="Coyle M."/>
            <person name="Taylor M."/>
            <person name="Puazo M."/>
            <person name="Firestine M."/>
            <person name="Scheel M."/>
            <person name="Javaid M."/>
            <person name="Wang M."/>
            <person name="Li M."/>
            <person name="Tabassum N."/>
            <person name="Saada N."/>
            <person name="Osuji N."/>
            <person name="Aqrawi P."/>
            <person name="Fu Q."/>
            <person name="Thornton R."/>
            <person name="Raj R."/>
            <person name="Goodspeed R."/>
            <person name="Mata R."/>
            <person name="Najjar R."/>
            <person name="Gubbala S."/>
            <person name="Lee S."/>
            <person name="Denson S."/>
            <person name="Patil S."/>
            <person name="Macmil S."/>
            <person name="Qi S."/>
            <person name="Matskevitch T."/>
            <person name="Palculict T."/>
            <person name="Mathew T."/>
            <person name="Vee V."/>
            <person name="Velamala V."/>
            <person name="Korchina V."/>
            <person name="Cai W."/>
            <person name="Liu W."/>
            <person name="Dai W."/>
            <person name="Zou X."/>
            <person name="Zhu Y."/>
            <person name="Zhang Y."/>
            <person name="Wu Y.-Q."/>
            <person name="Xin Y."/>
            <person name="Nazarath L."/>
            <person name="Kovar C."/>
            <person name="Han Y."/>
            <person name="Muzny D."/>
            <person name="Gibbs R."/>
        </authorList>
    </citation>
    <scope>NUCLEOTIDE SEQUENCE [LARGE SCALE GENOMIC DNA]</scope>
    <source>
        <strain evidence="17">Jacobina</strain>
    </source>
</reference>
<dbReference type="Gene3D" id="3.40.50.300">
    <property type="entry name" value="P-loop containing nucleotide triphosphate hydrolases"/>
    <property type="match status" value="2"/>
</dbReference>
<dbReference type="Proteomes" id="UP000092461">
    <property type="component" value="Unassembled WGS sequence"/>
</dbReference>
<feature type="domain" description="Helicase MOV-10 helical" evidence="14">
    <location>
        <begin position="471"/>
        <end position="532"/>
    </location>
</feature>
<comment type="subcellular location">
    <subcellularLocation>
        <location evidence="1">Cytoplasm</location>
    </subcellularLocation>
</comment>
<dbReference type="GO" id="GO:0031047">
    <property type="term" value="P:regulatory ncRNA-mediated gene silencing"/>
    <property type="evidence" value="ECO:0007669"/>
    <property type="project" value="UniProtKB-KW"/>
</dbReference>
<protein>
    <recommendedName>
        <fullName evidence="3">RNA helicase</fullName>
        <ecNumber evidence="3">3.6.4.13</ecNumber>
    </recommendedName>
</protein>
<evidence type="ECO:0000313" key="17">
    <source>
        <dbReference type="Proteomes" id="UP000092461"/>
    </source>
</evidence>
<dbReference type="OrthoDB" id="6513042at2759"/>
<evidence type="ECO:0000256" key="4">
    <source>
        <dbReference type="ARBA" id="ARBA00022490"/>
    </source>
</evidence>
<dbReference type="EMBL" id="GITU01007931">
    <property type="protein sequence ID" value="MBC1176634.1"/>
    <property type="molecule type" value="Transcribed_RNA"/>
</dbReference>
<evidence type="ECO:0000259" key="11">
    <source>
        <dbReference type="Pfam" id="PF13086"/>
    </source>
</evidence>
<evidence type="ECO:0000256" key="10">
    <source>
        <dbReference type="ARBA" id="ARBA00047984"/>
    </source>
</evidence>
<evidence type="ECO:0000259" key="12">
    <source>
        <dbReference type="Pfam" id="PF13087"/>
    </source>
</evidence>
<dbReference type="InterPro" id="IPR041679">
    <property type="entry name" value="DNA2/NAM7-like_C"/>
</dbReference>
<dbReference type="InterPro" id="IPR049080">
    <property type="entry name" value="MOV-10-like_beta-barrel"/>
</dbReference>
<evidence type="ECO:0000259" key="13">
    <source>
        <dbReference type="Pfam" id="PF21634"/>
    </source>
</evidence>
<dbReference type="InterPro" id="IPR047187">
    <property type="entry name" value="SF1_C_Upf1"/>
</dbReference>
<dbReference type="RefSeq" id="XP_055689527.1">
    <property type="nucleotide sequence ID" value="XM_055833552.1"/>
</dbReference>
<dbReference type="GO" id="GO:0016787">
    <property type="term" value="F:hydrolase activity"/>
    <property type="evidence" value="ECO:0007669"/>
    <property type="project" value="UniProtKB-KW"/>
</dbReference>
<evidence type="ECO:0000256" key="5">
    <source>
        <dbReference type="ARBA" id="ARBA00022741"/>
    </source>
</evidence>
<dbReference type="EC" id="3.6.4.13" evidence="3"/>
<organism evidence="16 17">
    <name type="scientific">Lutzomyia longipalpis</name>
    <name type="common">Sand fly</name>
    <dbReference type="NCBI Taxonomy" id="7200"/>
    <lineage>
        <taxon>Eukaryota</taxon>
        <taxon>Metazoa</taxon>
        <taxon>Ecdysozoa</taxon>
        <taxon>Arthropoda</taxon>
        <taxon>Hexapoda</taxon>
        <taxon>Insecta</taxon>
        <taxon>Pterygota</taxon>
        <taxon>Neoptera</taxon>
        <taxon>Endopterygota</taxon>
        <taxon>Diptera</taxon>
        <taxon>Nematocera</taxon>
        <taxon>Psychodoidea</taxon>
        <taxon>Psychodidae</taxon>
        <taxon>Lutzomyia</taxon>
        <taxon>Lutzomyia</taxon>
    </lineage>
</organism>
<dbReference type="CDD" id="cd18808">
    <property type="entry name" value="SF1_C_Upf1"/>
    <property type="match status" value="1"/>
</dbReference>
<evidence type="ECO:0000256" key="1">
    <source>
        <dbReference type="ARBA" id="ARBA00004496"/>
    </source>
</evidence>
<accession>A0A1B0GII5</accession>
<dbReference type="EMBL" id="AJWK01014150">
    <property type="status" value="NOT_ANNOTATED_CDS"/>
    <property type="molecule type" value="Genomic_DNA"/>
</dbReference>
<keyword evidence="9" id="KW-0943">RNA-mediated gene silencing</keyword>
<keyword evidence="17" id="KW-1185">Reference proteome</keyword>
<evidence type="ECO:0000313" key="15">
    <source>
        <dbReference type="EMBL" id="MBC1176634.1"/>
    </source>
</evidence>
<dbReference type="SUPFAM" id="SSF52540">
    <property type="entry name" value="P-loop containing nucleoside triphosphate hydrolases"/>
    <property type="match status" value="1"/>
</dbReference>
<feature type="domain" description="DNA2/NAM7 helicase helicase" evidence="11">
    <location>
        <begin position="799"/>
        <end position="880"/>
    </location>
</feature>
<dbReference type="GO" id="GO:0005737">
    <property type="term" value="C:cytoplasm"/>
    <property type="evidence" value="ECO:0007669"/>
    <property type="project" value="UniProtKB-SubCell"/>
</dbReference>
<evidence type="ECO:0000256" key="9">
    <source>
        <dbReference type="ARBA" id="ARBA00023158"/>
    </source>
</evidence>
<dbReference type="GO" id="GO:0005524">
    <property type="term" value="F:ATP binding"/>
    <property type="evidence" value="ECO:0007669"/>
    <property type="project" value="UniProtKB-KW"/>
</dbReference>
<dbReference type="PANTHER" id="PTHR45418">
    <property type="entry name" value="CANCER/TESTIS ANTIGEN 55"/>
    <property type="match status" value="1"/>
</dbReference>
<dbReference type="Pfam" id="PF21634">
    <property type="entry name" value="MOV-10_beta-barrel"/>
    <property type="match status" value="1"/>
</dbReference>
<keyword evidence="4" id="KW-0963">Cytoplasm</keyword>
<evidence type="ECO:0000256" key="3">
    <source>
        <dbReference type="ARBA" id="ARBA00012552"/>
    </source>
</evidence>
<reference evidence="15" key="2">
    <citation type="journal article" date="2020" name="BMC">
        <title>Leishmania infection induces a limited differential gene expression in the sand fly midgut.</title>
        <authorList>
            <person name="Coutinho-Abreu I.V."/>
            <person name="Serafim T.D."/>
            <person name="Meneses C."/>
            <person name="Kamhawi S."/>
            <person name="Oliveira F."/>
            <person name="Valenzuela J.G."/>
        </authorList>
    </citation>
    <scope>NUCLEOTIDE SEQUENCE</scope>
    <source>
        <strain evidence="15">Jacobina</strain>
        <tissue evidence="15">Midgut</tissue>
    </source>
</reference>
<dbReference type="EnsemblMetazoa" id="LLOJ004536-RA">
    <property type="protein sequence ID" value="LLOJ004536-PA"/>
    <property type="gene ID" value="LLOJ004536"/>
</dbReference>
<dbReference type="InterPro" id="IPR049079">
    <property type="entry name" value="Mov-10_helical"/>
</dbReference>
<dbReference type="Pfam" id="PF13086">
    <property type="entry name" value="AAA_11"/>
    <property type="match status" value="2"/>
</dbReference>
<evidence type="ECO:0000313" key="16">
    <source>
        <dbReference type="EnsemblMetazoa" id="LLOJ004536-PA"/>
    </source>
</evidence>
<feature type="domain" description="Helicase MOV-10-like beta-barrel" evidence="13">
    <location>
        <begin position="534"/>
        <end position="614"/>
    </location>
</feature>
<dbReference type="PANTHER" id="PTHR45418:SF1">
    <property type="entry name" value="CANCER_TESTIS ANTIGEN 55"/>
    <property type="match status" value="1"/>
</dbReference>
<dbReference type="InterPro" id="IPR027417">
    <property type="entry name" value="P-loop_NTPase"/>
</dbReference>
<dbReference type="InterPro" id="IPR041677">
    <property type="entry name" value="DNA2/NAM7_AAA_11"/>
</dbReference>
<dbReference type="KEGG" id="lll:129793477"/>